<dbReference type="EMBL" id="SRPY01000560">
    <property type="protein sequence ID" value="KAG5921501.1"/>
    <property type="molecule type" value="Genomic_DNA"/>
</dbReference>
<dbReference type="PANTHER" id="PTHR10655">
    <property type="entry name" value="LYSOPHOSPHOLIPASE-RELATED"/>
    <property type="match status" value="1"/>
</dbReference>
<dbReference type="Gene3D" id="3.40.50.1820">
    <property type="entry name" value="alpha/beta hydrolase"/>
    <property type="match status" value="1"/>
</dbReference>
<dbReference type="Pfam" id="PF02230">
    <property type="entry name" value="Abhydrolase_2"/>
    <property type="match status" value="1"/>
</dbReference>
<evidence type="ECO:0000313" key="5">
    <source>
        <dbReference type="Proteomes" id="UP000811619"/>
    </source>
</evidence>
<dbReference type="PANTHER" id="PTHR10655:SF63">
    <property type="entry name" value="PHOSPHOLIPASE_CARBOXYLESTERASE_THIOESTERASE DOMAIN-CONTAINING PROTEIN"/>
    <property type="match status" value="1"/>
</dbReference>
<dbReference type="Proteomes" id="UP000811619">
    <property type="component" value="Unassembled WGS sequence"/>
</dbReference>
<dbReference type="InterPro" id="IPR029058">
    <property type="entry name" value="AB_hydrolase_fold"/>
</dbReference>
<evidence type="ECO:0000256" key="1">
    <source>
        <dbReference type="ARBA" id="ARBA00006499"/>
    </source>
</evidence>
<evidence type="ECO:0000256" key="2">
    <source>
        <dbReference type="SAM" id="MobiDB-lite"/>
    </source>
</evidence>
<comment type="caution">
    <text evidence="4">The sequence shown here is derived from an EMBL/GenBank/DDBJ whole genome shotgun (WGS) entry which is preliminary data.</text>
</comment>
<evidence type="ECO:0000313" key="4">
    <source>
        <dbReference type="EMBL" id="KAG5921501.1"/>
    </source>
</evidence>
<comment type="similarity">
    <text evidence="1">Belongs to the AB hydrolase superfamily. AB hydrolase 2 family.</text>
</comment>
<dbReference type="SUPFAM" id="SSF53474">
    <property type="entry name" value="alpha/beta-Hydrolases"/>
    <property type="match status" value="1"/>
</dbReference>
<reference evidence="4" key="1">
    <citation type="journal article" date="2020" name="bioRxiv">
        <title>Whole genome comparisons of ergot fungi reveals the divergence and evolution of species within the genus Claviceps are the result of varying mechanisms driving genome evolution and host range expansion.</title>
        <authorList>
            <person name="Wyka S.A."/>
            <person name="Mondo S.J."/>
            <person name="Liu M."/>
            <person name="Dettman J."/>
            <person name="Nalam V."/>
            <person name="Broders K.D."/>
        </authorList>
    </citation>
    <scope>NUCLEOTIDE SEQUENCE</scope>
    <source>
        <strain evidence="4">CCC 489</strain>
    </source>
</reference>
<evidence type="ECO:0000259" key="3">
    <source>
        <dbReference type="Pfam" id="PF02230"/>
    </source>
</evidence>
<dbReference type="GO" id="GO:0005737">
    <property type="term" value="C:cytoplasm"/>
    <property type="evidence" value="ECO:0007669"/>
    <property type="project" value="TreeGrafter"/>
</dbReference>
<proteinExistence type="inferred from homology"/>
<accession>A0A8K0J345</accession>
<feature type="domain" description="Phospholipase/carboxylesterase/thioesterase" evidence="3">
    <location>
        <begin position="19"/>
        <end position="232"/>
    </location>
</feature>
<dbReference type="InterPro" id="IPR050565">
    <property type="entry name" value="LYPA1-2/EST-like"/>
</dbReference>
<keyword evidence="5" id="KW-1185">Reference proteome</keyword>
<protein>
    <recommendedName>
        <fullName evidence="3">Phospholipase/carboxylesterase/thioesterase domain-containing protein</fullName>
    </recommendedName>
</protein>
<gene>
    <name evidence="4" type="ORF">E4U42_005837</name>
</gene>
<dbReference type="GO" id="GO:0008474">
    <property type="term" value="F:palmitoyl-(protein) hydrolase activity"/>
    <property type="evidence" value="ECO:0007669"/>
    <property type="project" value="TreeGrafter"/>
</dbReference>
<name>A0A8K0J345_9HYPO</name>
<feature type="region of interest" description="Disordered" evidence="2">
    <location>
        <begin position="1"/>
        <end position="22"/>
    </location>
</feature>
<dbReference type="InterPro" id="IPR003140">
    <property type="entry name" value="PLipase/COase/thioEstase"/>
</dbReference>
<dbReference type="GO" id="GO:0052689">
    <property type="term" value="F:carboxylic ester hydrolase activity"/>
    <property type="evidence" value="ECO:0007669"/>
    <property type="project" value="TreeGrafter"/>
</dbReference>
<dbReference type="OrthoDB" id="2418081at2759"/>
<dbReference type="AlphaFoldDB" id="A0A8K0J345"/>
<sequence>METDNADSEPLPTLRVGPSPGHEHTHTAIFLHGRGGNIAHFHESLQYTRDSRERTLADAFPSFRWVFPQAPRRQWFDVWNVRDFSDNEELQLAGLREVVPQIRDLLAREAARLGGRWDRVVLMCISMGSATSVHTLFNLDVPTPERRLGAFVGFSGRCPFAGRSLDEMRRLLGLEACPAHGDVLVNTPMMLQHCVDDPLVKIDWGRRQCEVLRSFGATVTWCEYPDGLHWMNSPEGTDHVVEFLTDVLQLGE</sequence>
<organism evidence="4 5">
    <name type="scientific">Claviceps africana</name>
    <dbReference type="NCBI Taxonomy" id="83212"/>
    <lineage>
        <taxon>Eukaryota</taxon>
        <taxon>Fungi</taxon>
        <taxon>Dikarya</taxon>
        <taxon>Ascomycota</taxon>
        <taxon>Pezizomycotina</taxon>
        <taxon>Sordariomycetes</taxon>
        <taxon>Hypocreomycetidae</taxon>
        <taxon>Hypocreales</taxon>
        <taxon>Clavicipitaceae</taxon>
        <taxon>Claviceps</taxon>
    </lineage>
</organism>